<comment type="caution">
    <text evidence="1">The sequence shown here is derived from an EMBL/GenBank/DDBJ whole genome shotgun (WGS) entry which is preliminary data.</text>
</comment>
<reference evidence="1" key="1">
    <citation type="submission" date="2024-07" db="EMBL/GenBank/DDBJ databases">
        <title>Metagenome and Metagenome-Assembled Genomes of Archaea from a hot spring from the geothermal field of Los Azufres, Mexico.</title>
        <authorList>
            <person name="Marin-Paredes R."/>
            <person name="Martinez-Romero E."/>
            <person name="Servin-Garciduenas L.E."/>
        </authorList>
    </citation>
    <scope>NUCLEOTIDE SEQUENCE</scope>
    <source>
        <strain evidence="1">AZ1-454</strain>
    </source>
</reference>
<accession>A0ACC6TRH9</accession>
<protein>
    <submittedName>
        <fullName evidence="1">Fumarylacetoacetate hydrolase family protein</fullName>
    </submittedName>
</protein>
<gene>
    <name evidence="1" type="ORF">TQ35_0009665</name>
</gene>
<keyword evidence="1" id="KW-0378">Hydrolase</keyword>
<dbReference type="Proteomes" id="UP000053480">
    <property type="component" value="Unassembled WGS sequence"/>
</dbReference>
<organism evidence="1 2">
    <name type="scientific">Candidatus Aramenus sulfurataquae</name>
    <dbReference type="NCBI Taxonomy" id="1326980"/>
    <lineage>
        <taxon>Archaea</taxon>
        <taxon>Thermoproteota</taxon>
        <taxon>Thermoprotei</taxon>
        <taxon>Sulfolobales</taxon>
        <taxon>Sulfolobaceae</taxon>
        <taxon>Candidatus Aramenus</taxon>
    </lineage>
</organism>
<evidence type="ECO:0000313" key="2">
    <source>
        <dbReference type="Proteomes" id="UP000053480"/>
    </source>
</evidence>
<name>A0ACC6TRH9_9CREN</name>
<evidence type="ECO:0000313" key="1">
    <source>
        <dbReference type="EMBL" id="MEW9492447.1"/>
    </source>
</evidence>
<dbReference type="EMBL" id="JZWS03000034">
    <property type="protein sequence ID" value="MEW9492447.1"/>
    <property type="molecule type" value="Genomic_DNA"/>
</dbReference>
<proteinExistence type="predicted"/>
<sequence length="302" mass="33336">MKLLSFSPVPGEGKRVGVLLNGRVVDLAKAYEVVFEASAPNWFLDLKEFVAGGDGALLLAKETLSRLKGVEGAVSYDPEKIVYYPPIERPEKILLLAVNYKSHGNETSTSPPKEPYLFTKFANALVGHNQPVIYPKASSRVDHEVELAVVIGKRGKYIPRKEAFNYVFGYTIANDVSFRDKQFPPEPPYGMRWVHGKGMDTAMPLGPWIVTRDELDPNSVKLTLRVNGEVRQEGYAEDMIFKVDEVIEYTSNGITLSPGDVISTGTPQGVALATGKYLKPGDVMEAEITGIGVLRNYLVEEK</sequence>